<evidence type="ECO:0000313" key="5">
    <source>
        <dbReference type="Proteomes" id="UP000683360"/>
    </source>
</evidence>
<dbReference type="OrthoDB" id="498543at2759"/>
<evidence type="ECO:0000313" key="4">
    <source>
        <dbReference type="EMBL" id="CAG2207165.1"/>
    </source>
</evidence>
<proteinExistence type="predicted"/>
<dbReference type="AlphaFoldDB" id="A0A8S3RJQ2"/>
<dbReference type="Pfam" id="PF09011">
    <property type="entry name" value="HMG_box_2"/>
    <property type="match status" value="1"/>
</dbReference>
<accession>A0A8S3RJQ2</accession>
<evidence type="ECO:0000256" key="1">
    <source>
        <dbReference type="PROSITE-ProRule" id="PRU00267"/>
    </source>
</evidence>
<dbReference type="InterPro" id="IPR036910">
    <property type="entry name" value="HMG_box_dom_sf"/>
</dbReference>
<gene>
    <name evidence="4" type="ORF">MEDL_21453</name>
</gene>
<keyword evidence="1" id="KW-0238">DNA-binding</keyword>
<dbReference type="SUPFAM" id="SSF47095">
    <property type="entry name" value="HMG-box"/>
    <property type="match status" value="1"/>
</dbReference>
<dbReference type="InterPro" id="IPR009071">
    <property type="entry name" value="HMG_box_dom"/>
</dbReference>
<dbReference type="GO" id="GO:0003677">
    <property type="term" value="F:DNA binding"/>
    <property type="evidence" value="ECO:0007669"/>
    <property type="project" value="UniProtKB-UniRule"/>
</dbReference>
<feature type="compositionally biased region" description="Polar residues" evidence="2">
    <location>
        <begin position="40"/>
        <end position="52"/>
    </location>
</feature>
<dbReference type="EMBL" id="CAJPWZ010001072">
    <property type="protein sequence ID" value="CAG2207165.1"/>
    <property type="molecule type" value="Genomic_DNA"/>
</dbReference>
<feature type="region of interest" description="Disordered" evidence="2">
    <location>
        <begin position="136"/>
        <end position="327"/>
    </location>
</feature>
<dbReference type="Proteomes" id="UP000683360">
    <property type="component" value="Unassembled WGS sequence"/>
</dbReference>
<feature type="compositionally biased region" description="Polar residues" evidence="2">
    <location>
        <begin position="209"/>
        <end position="218"/>
    </location>
</feature>
<comment type="caution">
    <text evidence="4">The sequence shown here is derived from an EMBL/GenBank/DDBJ whole genome shotgun (WGS) entry which is preliminary data.</text>
</comment>
<sequence>MSCKCVDNTDILLQILDELKKHTKYYEEKEKEPSPAKKNPTGQKKSTLTQRAQELYIKNRASKEDGEDGGGDAAHEHYLKKWKSLSEEKKNKWKKKAEKVAQDVAKASAKTTAPLIKKPTKTSAFQVFTSQNLHKMKGKINNNDAMRQNGEDWKNVSEGEKEKYAEEAQRNVSGASSGPLKSKNKLRDVKSDPGEEDDDDELSDKYEFLSTSTPIHSSKVSDKLQPASKLKEKVKSTIESLKIITPKKKLKRPLESNEEHGKNTPQSKKKKVAPSPVKKVKKESSESSSSESDSEEATTKTKKSPSATVKQSDINSKKIEKKIRRLK</sequence>
<feature type="region of interest" description="Disordered" evidence="2">
    <location>
        <begin position="26"/>
        <end position="75"/>
    </location>
</feature>
<keyword evidence="1" id="KW-0539">Nucleus</keyword>
<dbReference type="CDD" id="cd00084">
    <property type="entry name" value="HMG-box_SF"/>
    <property type="match status" value="1"/>
</dbReference>
<feature type="compositionally biased region" description="Basic and acidic residues" evidence="2">
    <location>
        <begin position="149"/>
        <end position="169"/>
    </location>
</feature>
<feature type="DNA-binding region" description="HMG box" evidence="1">
    <location>
        <begin position="118"/>
        <end position="170"/>
    </location>
</feature>
<feature type="compositionally biased region" description="Basic and acidic residues" evidence="2">
    <location>
        <begin position="26"/>
        <end position="35"/>
    </location>
</feature>
<feature type="compositionally biased region" description="Basic and acidic residues" evidence="2">
    <location>
        <begin position="252"/>
        <end position="262"/>
    </location>
</feature>
<dbReference type="SMART" id="SM00398">
    <property type="entry name" value="HMG"/>
    <property type="match status" value="1"/>
</dbReference>
<feature type="domain" description="HMG box" evidence="3">
    <location>
        <begin position="118"/>
        <end position="170"/>
    </location>
</feature>
<protein>
    <recommendedName>
        <fullName evidence="3">HMG box domain-containing protein</fullName>
    </recommendedName>
</protein>
<dbReference type="Gene3D" id="1.10.30.10">
    <property type="entry name" value="High mobility group box domain"/>
    <property type="match status" value="1"/>
</dbReference>
<evidence type="ECO:0000259" key="3">
    <source>
        <dbReference type="PROSITE" id="PS50118"/>
    </source>
</evidence>
<dbReference type="GO" id="GO:0005634">
    <property type="term" value="C:nucleus"/>
    <property type="evidence" value="ECO:0007669"/>
    <property type="project" value="UniProtKB-UniRule"/>
</dbReference>
<reference evidence="4" key="1">
    <citation type="submission" date="2021-03" db="EMBL/GenBank/DDBJ databases">
        <authorList>
            <person name="Bekaert M."/>
        </authorList>
    </citation>
    <scope>NUCLEOTIDE SEQUENCE</scope>
</reference>
<name>A0A8S3RJQ2_MYTED</name>
<keyword evidence="5" id="KW-1185">Reference proteome</keyword>
<evidence type="ECO:0000256" key="2">
    <source>
        <dbReference type="SAM" id="MobiDB-lite"/>
    </source>
</evidence>
<dbReference type="PROSITE" id="PS50118">
    <property type="entry name" value="HMG_BOX_2"/>
    <property type="match status" value="1"/>
</dbReference>
<organism evidence="4 5">
    <name type="scientific">Mytilus edulis</name>
    <name type="common">Blue mussel</name>
    <dbReference type="NCBI Taxonomy" id="6550"/>
    <lineage>
        <taxon>Eukaryota</taxon>
        <taxon>Metazoa</taxon>
        <taxon>Spiralia</taxon>
        <taxon>Lophotrochozoa</taxon>
        <taxon>Mollusca</taxon>
        <taxon>Bivalvia</taxon>
        <taxon>Autobranchia</taxon>
        <taxon>Pteriomorphia</taxon>
        <taxon>Mytilida</taxon>
        <taxon>Mytiloidea</taxon>
        <taxon>Mytilidae</taxon>
        <taxon>Mytilinae</taxon>
        <taxon>Mytilus</taxon>
    </lineage>
</organism>